<sequence>MNETATPPDERECERCGRRDVWDEATDNWRIVESGRSHCIHEWDINGAYNPFAES</sequence>
<reference evidence="2" key="1">
    <citation type="journal article" date="2014" name="Int. J. Syst. Evol. Microbiol.">
        <title>Complete genome sequence of Corynebacterium casei LMG S-19264T (=DSM 44701T), isolated from a smear-ripened cheese.</title>
        <authorList>
            <consortium name="US DOE Joint Genome Institute (JGI-PGF)"/>
            <person name="Walter F."/>
            <person name="Albersmeier A."/>
            <person name="Kalinowski J."/>
            <person name="Ruckert C."/>
        </authorList>
    </citation>
    <scope>NUCLEOTIDE SEQUENCE</scope>
    <source>
        <strain evidence="2">JCM 12289</strain>
    </source>
</reference>
<organism evidence="2 5">
    <name type="scientific">Halococcus dombrowskii</name>
    <dbReference type="NCBI Taxonomy" id="179637"/>
    <lineage>
        <taxon>Archaea</taxon>
        <taxon>Methanobacteriati</taxon>
        <taxon>Methanobacteriota</taxon>
        <taxon>Stenosarchaea group</taxon>
        <taxon>Halobacteria</taxon>
        <taxon>Halobacteriales</taxon>
        <taxon>Halococcaceae</taxon>
        <taxon>Halococcus</taxon>
    </lineage>
</organism>
<gene>
    <name evidence="2" type="ORF">GCM10008985_18430</name>
    <name evidence="3" type="ORF">MUK72_12335</name>
</gene>
<dbReference type="Pfam" id="PF20576">
    <property type="entry name" value="HEWD"/>
    <property type="match status" value="1"/>
</dbReference>
<dbReference type="GeneID" id="71762649"/>
<dbReference type="KEGG" id="hdo:MUK72_12335"/>
<accession>A0AAV3SGU1</accession>
<proteinExistence type="predicted"/>
<dbReference type="EMBL" id="CP095005">
    <property type="protein sequence ID" value="UOO94748.1"/>
    <property type="molecule type" value="Genomic_DNA"/>
</dbReference>
<dbReference type="AlphaFoldDB" id="A0AAV3SGU1"/>
<dbReference type="RefSeq" id="WP_004055453.1">
    <property type="nucleotide sequence ID" value="NZ_BAAADN010000026.1"/>
</dbReference>
<evidence type="ECO:0000313" key="3">
    <source>
        <dbReference type="EMBL" id="UOO94748.1"/>
    </source>
</evidence>
<dbReference type="Proteomes" id="UP001500962">
    <property type="component" value="Unassembled WGS sequence"/>
</dbReference>
<evidence type="ECO:0000259" key="1">
    <source>
        <dbReference type="Pfam" id="PF20576"/>
    </source>
</evidence>
<evidence type="ECO:0000313" key="4">
    <source>
        <dbReference type="Proteomes" id="UP000830542"/>
    </source>
</evidence>
<protein>
    <recommendedName>
        <fullName evidence="1">HEWD domain-containing protein</fullName>
    </recommendedName>
</protein>
<evidence type="ECO:0000313" key="2">
    <source>
        <dbReference type="EMBL" id="GAA0462140.1"/>
    </source>
</evidence>
<name>A0AAV3SGU1_HALDO</name>
<dbReference type="EMBL" id="BAAADN010000026">
    <property type="protein sequence ID" value="GAA0462140.1"/>
    <property type="molecule type" value="Genomic_DNA"/>
</dbReference>
<reference evidence="3" key="2">
    <citation type="submission" date="2022-04" db="EMBL/GenBank/DDBJ databases">
        <title>Sequencing and genomic assembly of Halococcus dombrowskii.</title>
        <authorList>
            <person name="Lim S.W."/>
            <person name="MacLea K.S."/>
        </authorList>
    </citation>
    <scope>NUCLEOTIDE SEQUENCE</scope>
    <source>
        <strain evidence="3">H4</strain>
    </source>
</reference>
<dbReference type="InterPro" id="IPR046782">
    <property type="entry name" value="HEWD"/>
</dbReference>
<keyword evidence="4" id="KW-1185">Reference proteome</keyword>
<dbReference type="Proteomes" id="UP000830542">
    <property type="component" value="Chromosome"/>
</dbReference>
<feature type="domain" description="HEWD" evidence="1">
    <location>
        <begin position="1"/>
        <end position="54"/>
    </location>
</feature>
<reference evidence="2" key="3">
    <citation type="submission" date="2023-12" db="EMBL/GenBank/DDBJ databases">
        <authorList>
            <person name="Sun Q."/>
            <person name="Inoue M."/>
        </authorList>
    </citation>
    <scope>NUCLEOTIDE SEQUENCE</scope>
    <source>
        <strain evidence="2">JCM 12289</strain>
    </source>
</reference>
<evidence type="ECO:0000313" key="5">
    <source>
        <dbReference type="Proteomes" id="UP001500962"/>
    </source>
</evidence>